<evidence type="ECO:0000313" key="3">
    <source>
        <dbReference type="Proteomes" id="UP000447434"/>
    </source>
</evidence>
<reference evidence="3" key="1">
    <citation type="journal article" date="2020" name="Nat. Commun.">
        <title>Genome sequence of the cluster root forming white lupin.</title>
        <authorList>
            <person name="Hufnagel B."/>
            <person name="Marques A."/>
            <person name="Soriano A."/>
            <person name="Marques L."/>
            <person name="Divol F."/>
            <person name="Doumas P."/>
            <person name="Sallet E."/>
            <person name="Mancinotti D."/>
            <person name="Carrere S."/>
            <person name="Marande W."/>
            <person name="Arribat S."/>
            <person name="Keller J."/>
            <person name="Huneau C."/>
            <person name="Blein T."/>
            <person name="Aime D."/>
            <person name="Laguerre M."/>
            <person name="Taylor J."/>
            <person name="Schubert V."/>
            <person name="Nelson M."/>
            <person name="Geu-Flores F."/>
            <person name="Crespi M."/>
            <person name="Gallardo-Guerrero K."/>
            <person name="Delaux P.-M."/>
            <person name="Salse J."/>
            <person name="Berges H."/>
            <person name="Guyot R."/>
            <person name="Gouzy J."/>
            <person name="Peret B."/>
        </authorList>
    </citation>
    <scope>NUCLEOTIDE SEQUENCE [LARGE SCALE GENOMIC DNA]</scope>
    <source>
        <strain evidence="3">cv. Amiga</strain>
    </source>
</reference>
<gene>
    <name evidence="2" type="ORF">Lalb_Chr17g0343031</name>
</gene>
<proteinExistence type="predicted"/>
<dbReference type="EMBL" id="WOCE01000017">
    <property type="protein sequence ID" value="KAE9595841.1"/>
    <property type="molecule type" value="Genomic_DNA"/>
</dbReference>
<dbReference type="AlphaFoldDB" id="A0A6A4P330"/>
<feature type="chain" id="PRO_5025664807" evidence="1">
    <location>
        <begin position="18"/>
        <end position="62"/>
    </location>
</feature>
<protein>
    <submittedName>
        <fullName evidence="2">Uncharacterized protein</fullName>
    </submittedName>
</protein>
<keyword evidence="1" id="KW-0732">Signal</keyword>
<dbReference type="Proteomes" id="UP000447434">
    <property type="component" value="Chromosome 17"/>
</dbReference>
<feature type="signal peptide" evidence="1">
    <location>
        <begin position="1"/>
        <end position="17"/>
    </location>
</feature>
<organism evidence="2 3">
    <name type="scientific">Lupinus albus</name>
    <name type="common">White lupine</name>
    <name type="synonym">Lupinus termis</name>
    <dbReference type="NCBI Taxonomy" id="3870"/>
    <lineage>
        <taxon>Eukaryota</taxon>
        <taxon>Viridiplantae</taxon>
        <taxon>Streptophyta</taxon>
        <taxon>Embryophyta</taxon>
        <taxon>Tracheophyta</taxon>
        <taxon>Spermatophyta</taxon>
        <taxon>Magnoliopsida</taxon>
        <taxon>eudicotyledons</taxon>
        <taxon>Gunneridae</taxon>
        <taxon>Pentapetalae</taxon>
        <taxon>rosids</taxon>
        <taxon>fabids</taxon>
        <taxon>Fabales</taxon>
        <taxon>Fabaceae</taxon>
        <taxon>Papilionoideae</taxon>
        <taxon>50 kb inversion clade</taxon>
        <taxon>genistoids sensu lato</taxon>
        <taxon>core genistoids</taxon>
        <taxon>Genisteae</taxon>
        <taxon>Lupinus</taxon>
    </lineage>
</organism>
<comment type="caution">
    <text evidence="2">The sequence shown here is derived from an EMBL/GenBank/DDBJ whole genome shotgun (WGS) entry which is preliminary data.</text>
</comment>
<evidence type="ECO:0000313" key="2">
    <source>
        <dbReference type="EMBL" id="KAE9595841.1"/>
    </source>
</evidence>
<sequence length="62" mass="7097">MKINIFLLASEAHLIFGTSLKVTCAYKCEWILYVIPKEMEKGPSFVVAIHVDMSVNDIMYFP</sequence>
<keyword evidence="3" id="KW-1185">Reference proteome</keyword>
<name>A0A6A4P330_LUPAL</name>
<accession>A0A6A4P330</accession>
<evidence type="ECO:0000256" key="1">
    <source>
        <dbReference type="SAM" id="SignalP"/>
    </source>
</evidence>